<keyword evidence="3" id="KW-0539">Nucleus</keyword>
<reference evidence="5 6" key="1">
    <citation type="journal article" date="2016" name="Mol. Biol. Evol.">
        <title>Comparative Genomics of Early-Diverging Mushroom-Forming Fungi Provides Insights into the Origins of Lignocellulose Decay Capabilities.</title>
        <authorList>
            <person name="Nagy L.G."/>
            <person name="Riley R."/>
            <person name="Tritt A."/>
            <person name="Adam C."/>
            <person name="Daum C."/>
            <person name="Floudas D."/>
            <person name="Sun H."/>
            <person name="Yadav J.S."/>
            <person name="Pangilinan J."/>
            <person name="Larsson K.H."/>
            <person name="Matsuura K."/>
            <person name="Barry K."/>
            <person name="Labutti K."/>
            <person name="Kuo R."/>
            <person name="Ohm R.A."/>
            <person name="Bhattacharya S.S."/>
            <person name="Shirouzu T."/>
            <person name="Yoshinaga Y."/>
            <person name="Martin F.M."/>
            <person name="Grigoriev I.V."/>
            <person name="Hibbett D.S."/>
        </authorList>
    </citation>
    <scope>NUCLEOTIDE SEQUENCE [LARGE SCALE GENOMIC DNA]</scope>
    <source>
        <strain evidence="5 6">TUFC12733</strain>
    </source>
</reference>
<evidence type="ECO:0000313" key="6">
    <source>
        <dbReference type="Proteomes" id="UP000076738"/>
    </source>
</evidence>
<keyword evidence="6" id="KW-1185">Reference proteome</keyword>
<dbReference type="AlphaFoldDB" id="A0A167NV74"/>
<dbReference type="OrthoDB" id="5627at2759"/>
<name>A0A167NV74_CALVF</name>
<comment type="subcellular location">
    <subcellularLocation>
        <location evidence="1">Nucleus</location>
    </subcellularLocation>
</comment>
<feature type="compositionally biased region" description="Basic and acidic residues" evidence="4">
    <location>
        <begin position="76"/>
        <end position="101"/>
    </location>
</feature>
<dbReference type="Pfam" id="PF07052">
    <property type="entry name" value="Hep_59"/>
    <property type="match status" value="1"/>
</dbReference>
<dbReference type="EMBL" id="KV417277">
    <property type="protein sequence ID" value="KZO98112.1"/>
    <property type="molecule type" value="Genomic_DNA"/>
</dbReference>
<dbReference type="STRING" id="1330018.A0A167NV74"/>
<feature type="compositionally biased region" description="Basic and acidic residues" evidence="4">
    <location>
        <begin position="214"/>
        <end position="231"/>
    </location>
</feature>
<gene>
    <name evidence="5" type="ORF">CALVIDRAFT_54430</name>
</gene>
<comment type="similarity">
    <text evidence="2">Belongs to the TLS1 family.</text>
</comment>
<dbReference type="GO" id="GO:0000398">
    <property type="term" value="P:mRNA splicing, via spliceosome"/>
    <property type="evidence" value="ECO:0007669"/>
    <property type="project" value="TreeGrafter"/>
</dbReference>
<evidence type="ECO:0000256" key="3">
    <source>
        <dbReference type="ARBA" id="ARBA00023242"/>
    </source>
</evidence>
<dbReference type="Proteomes" id="UP000076738">
    <property type="component" value="Unassembled WGS sequence"/>
</dbReference>
<dbReference type="InterPro" id="IPR010756">
    <property type="entry name" value="Tls1-like"/>
</dbReference>
<organism evidence="5 6">
    <name type="scientific">Calocera viscosa (strain TUFC12733)</name>
    <dbReference type="NCBI Taxonomy" id="1330018"/>
    <lineage>
        <taxon>Eukaryota</taxon>
        <taxon>Fungi</taxon>
        <taxon>Dikarya</taxon>
        <taxon>Basidiomycota</taxon>
        <taxon>Agaricomycotina</taxon>
        <taxon>Dacrymycetes</taxon>
        <taxon>Dacrymycetales</taxon>
        <taxon>Dacrymycetaceae</taxon>
        <taxon>Calocera</taxon>
    </lineage>
</organism>
<evidence type="ECO:0000256" key="2">
    <source>
        <dbReference type="ARBA" id="ARBA00007643"/>
    </source>
</evidence>
<feature type="region of interest" description="Disordered" evidence="4">
    <location>
        <begin position="1"/>
        <end position="101"/>
    </location>
</feature>
<accession>A0A167NV74</accession>
<proteinExistence type="inferred from homology"/>
<feature type="region of interest" description="Disordered" evidence="4">
    <location>
        <begin position="262"/>
        <end position="298"/>
    </location>
</feature>
<evidence type="ECO:0000313" key="5">
    <source>
        <dbReference type="EMBL" id="KZO98112.1"/>
    </source>
</evidence>
<evidence type="ECO:0000256" key="4">
    <source>
        <dbReference type="SAM" id="MobiDB-lite"/>
    </source>
</evidence>
<feature type="region of interest" description="Disordered" evidence="4">
    <location>
        <begin position="214"/>
        <end position="235"/>
    </location>
</feature>
<dbReference type="PANTHER" id="PTHR13486:SF2">
    <property type="entry name" value="SPLICING FACTOR C9ORF78"/>
    <property type="match status" value="1"/>
</dbReference>
<evidence type="ECO:0008006" key="7">
    <source>
        <dbReference type="Google" id="ProtNLM"/>
    </source>
</evidence>
<feature type="compositionally biased region" description="Basic and acidic residues" evidence="4">
    <location>
        <begin position="282"/>
        <end position="298"/>
    </location>
</feature>
<feature type="compositionally biased region" description="Basic and acidic residues" evidence="4">
    <location>
        <begin position="144"/>
        <end position="160"/>
    </location>
</feature>
<sequence>MSEPVFKKRTRPANAGKRQLGGFGSGTSTPAGESTPEAGSEMEEPTEEERKLGLDDLIALRKYRQASRHQGIDSGKLSKGEKRKRREEDGAIEEKGGLEKREFEVEGAEADSIAKKLRANNFTQQTGALDVNKHMMEYIEKEIQKRRGETDTKPAEEKPGAYDPYAQLFKVDPKFLPKSRTEEEGGVATSMAMLTAIPEVDLGMETRLRNIEETEKAKRQAAERAPARKLTEEDEGLAALRFLRRTKEEQSPAIALMNARLEAQGFAPTPPTRAPQSSKPRTATDDQAVERFKQRMQK</sequence>
<dbReference type="GO" id="GO:0005681">
    <property type="term" value="C:spliceosomal complex"/>
    <property type="evidence" value="ECO:0007669"/>
    <property type="project" value="TreeGrafter"/>
</dbReference>
<feature type="region of interest" description="Disordered" evidence="4">
    <location>
        <begin position="144"/>
        <end position="163"/>
    </location>
</feature>
<evidence type="ECO:0000256" key="1">
    <source>
        <dbReference type="ARBA" id="ARBA00004123"/>
    </source>
</evidence>
<protein>
    <recommendedName>
        <fullName evidence="7">Hepatocellular carcinoma-associated antigen 59-domain-containing protein</fullName>
    </recommendedName>
</protein>
<dbReference type="PANTHER" id="PTHR13486">
    <property type="entry name" value="TELOMERE LENGTH AND SILENCING PROTEIN 1 TLS1 FAMILY MEMBER"/>
    <property type="match status" value="1"/>
</dbReference>